<feature type="region of interest" description="Disordered" evidence="1">
    <location>
        <begin position="163"/>
        <end position="193"/>
    </location>
</feature>
<accession>A0ABQ1RE24</accession>
<evidence type="ECO:0000313" key="3">
    <source>
        <dbReference type="Proteomes" id="UP000614272"/>
    </source>
</evidence>
<proteinExistence type="predicted"/>
<reference evidence="3" key="1">
    <citation type="journal article" date="2019" name="Int. J. Syst. Evol. Microbiol.">
        <title>The Global Catalogue of Microorganisms (GCM) 10K type strain sequencing project: providing services to taxonomists for standard genome sequencing and annotation.</title>
        <authorList>
            <consortium name="The Broad Institute Genomics Platform"/>
            <consortium name="The Broad Institute Genome Sequencing Center for Infectious Disease"/>
            <person name="Wu L."/>
            <person name="Ma J."/>
        </authorList>
    </citation>
    <scope>NUCLEOTIDE SEQUENCE [LARGE SCALE GENOMIC DNA]</scope>
    <source>
        <strain evidence="3">CGMCC 1.12923</strain>
    </source>
</reference>
<organism evidence="2 3">
    <name type="scientific">Lacimicrobium alkaliphilum</name>
    <dbReference type="NCBI Taxonomy" id="1526571"/>
    <lineage>
        <taxon>Bacteria</taxon>
        <taxon>Pseudomonadati</taxon>
        <taxon>Pseudomonadota</taxon>
        <taxon>Gammaproteobacteria</taxon>
        <taxon>Alteromonadales</taxon>
        <taxon>Alteromonadaceae</taxon>
        <taxon>Lacimicrobium</taxon>
    </lineage>
</organism>
<comment type="caution">
    <text evidence="2">The sequence shown here is derived from an EMBL/GenBank/DDBJ whole genome shotgun (WGS) entry which is preliminary data.</text>
</comment>
<evidence type="ECO:0000313" key="2">
    <source>
        <dbReference type="EMBL" id="GGD67287.1"/>
    </source>
</evidence>
<gene>
    <name evidence="2" type="ORF">GCM10011357_23090</name>
</gene>
<dbReference type="EMBL" id="BMGJ01000008">
    <property type="protein sequence ID" value="GGD67287.1"/>
    <property type="molecule type" value="Genomic_DNA"/>
</dbReference>
<protein>
    <submittedName>
        <fullName evidence="2">Uncharacterized protein</fullName>
    </submittedName>
</protein>
<sequence>MSKVYGCHSADIQGAKQLTVDAVTGITDIVEAMHQTILSGGRISGRPGHIRARGITGGVYRSVRNITRWVGNGLDVPLIALAGVLKETESSPRRDVLLSALNGVLGDYLHASNNPLAISMQFRSQGKPLSDKQLAEFIRRSNGRLAIMIHGSSMSDLQWHRRGHNHGSPVKSGGTRAGNEPGCYITRASVREH</sequence>
<dbReference type="RefSeq" id="WP_099034967.1">
    <property type="nucleotide sequence ID" value="NZ_BMGJ01000008.1"/>
</dbReference>
<name>A0ABQ1RE24_9ALTE</name>
<keyword evidence="3" id="KW-1185">Reference proteome</keyword>
<evidence type="ECO:0000256" key="1">
    <source>
        <dbReference type="SAM" id="MobiDB-lite"/>
    </source>
</evidence>
<dbReference type="Proteomes" id="UP000614272">
    <property type="component" value="Unassembled WGS sequence"/>
</dbReference>